<dbReference type="PANTHER" id="PTHR37960">
    <property type="entry name" value="PROTEIN CBG06493-RELATED"/>
    <property type="match status" value="1"/>
</dbReference>
<dbReference type="STRING" id="6238.A8X2C9"/>
<dbReference type="KEGG" id="cbr:CBG_06493"/>
<gene>
    <name evidence="2 4" type="ORF">CBG06493</name>
    <name evidence="2" type="ORF">CBG_06493</name>
</gene>
<dbReference type="PANTHER" id="PTHR37960:SF4">
    <property type="entry name" value="BZIP DOMAIN-CONTAINING PROTEIN"/>
    <property type="match status" value="1"/>
</dbReference>
<organism evidence="2 3">
    <name type="scientific">Caenorhabditis briggsae</name>
    <dbReference type="NCBI Taxonomy" id="6238"/>
    <lineage>
        <taxon>Eukaryota</taxon>
        <taxon>Metazoa</taxon>
        <taxon>Ecdysozoa</taxon>
        <taxon>Nematoda</taxon>
        <taxon>Chromadorea</taxon>
        <taxon>Rhabditida</taxon>
        <taxon>Rhabditina</taxon>
        <taxon>Rhabditomorpha</taxon>
        <taxon>Rhabditoidea</taxon>
        <taxon>Rhabditidae</taxon>
        <taxon>Peloderinae</taxon>
        <taxon>Caenorhabditis</taxon>
    </lineage>
</organism>
<proteinExistence type="predicted"/>
<evidence type="ECO:0000313" key="3">
    <source>
        <dbReference type="Proteomes" id="UP000008549"/>
    </source>
</evidence>
<dbReference type="WormBase" id="CBG06493">
    <property type="protein sequence ID" value="CBP38198"/>
    <property type="gene ID" value="WBGene00028760"/>
</dbReference>
<dbReference type="AlphaFoldDB" id="A8X2C9"/>
<keyword evidence="3" id="KW-1185">Reference proteome</keyword>
<sequence>MAGLIRSLFKGKKTRKDSKEPDNREDYIVFQPCPSFKQPRQPTARFSDDCMLPATAAYHVSGAPKLRKGPQSCPGGNRNDPHLRTRSLSRKPSYRRQDFDIDSGFERNRQKYRAPMKPGRSRCSLYDPRSEEDDSTDENDRIEMFERKSEYYMKKFEESERQRREERRRQERLEHERNSIQSAMSNMAYCTSVQQMASVKQMEQLKKERDQFRKELGRYKTKYEKLENRYEQLGTSQNTPLFGGPGGAFKTQFQPPAQFLTPQFSASSHTFAYPNPPNFKPLSSGGPPSLHHRSMDAFIDIKPPRHQPFQNLLTSSDGSTRSFETMSHTPTTIGSDGGGGGGAGEALVNPMDLSFLGNSSSLEGNVHFLGSAHNDDEDEIKNYRYDDAFLASSPLSQLTQYTTNTTSNTHNTQ</sequence>
<dbReference type="CTD" id="8589424"/>
<dbReference type="RefSeq" id="XP_002647425.1">
    <property type="nucleotide sequence ID" value="XM_002647379.1"/>
</dbReference>
<dbReference type="InParanoid" id="A8X2C9"/>
<reference evidence="2 3" key="2">
    <citation type="journal article" date="2011" name="PLoS Genet.">
        <title>Caenorhabditis briggsae recombinant inbred line genotypes reveal inter-strain incompatibility and the evolution of recombination.</title>
        <authorList>
            <person name="Ross J.A."/>
            <person name="Koboldt D.C."/>
            <person name="Staisch J.E."/>
            <person name="Chamberlin H.M."/>
            <person name="Gupta B.P."/>
            <person name="Miller R.D."/>
            <person name="Baird S.E."/>
            <person name="Haag E.S."/>
        </authorList>
    </citation>
    <scope>NUCLEOTIDE SEQUENCE [LARGE SCALE GENOMIC DNA]</scope>
    <source>
        <strain evidence="2 3">AF16</strain>
    </source>
</reference>
<protein>
    <submittedName>
        <fullName evidence="2">Protein CBG06493</fullName>
    </submittedName>
</protein>
<dbReference type="HOGENOM" id="CLU_052878_0_0_1"/>
<dbReference type="FunCoup" id="A8X2C9">
    <property type="interactions" value="213"/>
</dbReference>
<dbReference type="GeneID" id="8589424"/>
<feature type="compositionally biased region" description="Basic residues" evidence="1">
    <location>
        <begin position="84"/>
        <end position="94"/>
    </location>
</feature>
<feature type="region of interest" description="Disordered" evidence="1">
    <location>
        <begin position="59"/>
        <end position="141"/>
    </location>
</feature>
<evidence type="ECO:0000313" key="4">
    <source>
        <dbReference type="WormBase" id="CBG06493"/>
    </source>
</evidence>
<dbReference type="Proteomes" id="UP000008549">
    <property type="component" value="Unassembled WGS sequence"/>
</dbReference>
<reference evidence="2 3" key="1">
    <citation type="journal article" date="2003" name="PLoS Biol.">
        <title>The genome sequence of Caenorhabditis briggsae: a platform for comparative genomics.</title>
        <authorList>
            <person name="Stein L.D."/>
            <person name="Bao Z."/>
            <person name="Blasiar D."/>
            <person name="Blumenthal T."/>
            <person name="Brent M.R."/>
            <person name="Chen N."/>
            <person name="Chinwalla A."/>
            <person name="Clarke L."/>
            <person name="Clee C."/>
            <person name="Coghlan A."/>
            <person name="Coulson A."/>
            <person name="D'Eustachio P."/>
            <person name="Fitch D.H."/>
            <person name="Fulton L.A."/>
            <person name="Fulton R.E."/>
            <person name="Griffiths-Jones S."/>
            <person name="Harris T.W."/>
            <person name="Hillier L.W."/>
            <person name="Kamath R."/>
            <person name="Kuwabara P.E."/>
            <person name="Mardis E.R."/>
            <person name="Marra M.A."/>
            <person name="Miner T.L."/>
            <person name="Minx P."/>
            <person name="Mullikin J.C."/>
            <person name="Plumb R.W."/>
            <person name="Rogers J."/>
            <person name="Schein J.E."/>
            <person name="Sohrmann M."/>
            <person name="Spieth J."/>
            <person name="Stajich J.E."/>
            <person name="Wei C."/>
            <person name="Willey D."/>
            <person name="Wilson R.K."/>
            <person name="Durbin R."/>
            <person name="Waterston R.H."/>
        </authorList>
    </citation>
    <scope>NUCLEOTIDE SEQUENCE [LARGE SCALE GENOMIC DNA]</scope>
    <source>
        <strain evidence="2 3">AF16</strain>
    </source>
</reference>
<evidence type="ECO:0000256" key="1">
    <source>
        <dbReference type="SAM" id="MobiDB-lite"/>
    </source>
</evidence>
<evidence type="ECO:0000313" key="2">
    <source>
        <dbReference type="EMBL" id="CAP26789.1"/>
    </source>
</evidence>
<name>A8X2C9_CAEBR</name>
<dbReference type="OMA" id="YCMASAQ"/>
<dbReference type="eggNOG" id="ENOG502TH2S">
    <property type="taxonomic scope" value="Eukaryota"/>
</dbReference>
<dbReference type="EMBL" id="HE601320">
    <property type="protein sequence ID" value="CAP26789.1"/>
    <property type="molecule type" value="Genomic_DNA"/>
</dbReference>
<feature type="compositionally biased region" description="Basic and acidic residues" evidence="1">
    <location>
        <begin position="17"/>
        <end position="27"/>
    </location>
</feature>
<accession>A8X2C9</accession>
<feature type="region of interest" description="Disordered" evidence="1">
    <location>
        <begin position="1"/>
        <end position="47"/>
    </location>
</feature>
<feature type="compositionally biased region" description="Basic and acidic residues" evidence="1">
    <location>
        <begin position="156"/>
        <end position="178"/>
    </location>
</feature>
<feature type="compositionally biased region" description="Basic and acidic residues" evidence="1">
    <location>
        <begin position="95"/>
        <end position="109"/>
    </location>
</feature>
<feature type="region of interest" description="Disordered" evidence="1">
    <location>
        <begin position="156"/>
        <end position="180"/>
    </location>
</feature>